<dbReference type="Pfam" id="PF13385">
    <property type="entry name" value="Laminin_G_3"/>
    <property type="match status" value="1"/>
</dbReference>
<comment type="caution">
    <text evidence="4">The sequence shown here is derived from an EMBL/GenBank/DDBJ whole genome shotgun (WGS) entry which is preliminary data.</text>
</comment>
<feature type="coiled-coil region" evidence="1">
    <location>
        <begin position="192"/>
        <end position="219"/>
    </location>
</feature>
<feature type="chain" id="PRO_5012779965" description="Laminin G domain-containing protein" evidence="2">
    <location>
        <begin position="22"/>
        <end position="477"/>
    </location>
</feature>
<dbReference type="SUPFAM" id="SSF49899">
    <property type="entry name" value="Concanavalin A-like lectins/glucanases"/>
    <property type="match status" value="1"/>
</dbReference>
<organism evidence="4 5">
    <name type="scientific">Halobacteriovorax marinus</name>
    <dbReference type="NCBI Taxonomy" id="97084"/>
    <lineage>
        <taxon>Bacteria</taxon>
        <taxon>Pseudomonadati</taxon>
        <taxon>Bdellovibrionota</taxon>
        <taxon>Bacteriovoracia</taxon>
        <taxon>Bacteriovoracales</taxon>
        <taxon>Halobacteriovoraceae</taxon>
        <taxon>Halobacteriovorax</taxon>
    </lineage>
</organism>
<keyword evidence="1" id="KW-0175">Coiled coil</keyword>
<feature type="domain" description="Laminin G" evidence="3">
    <location>
        <begin position="294"/>
        <end position="419"/>
    </location>
</feature>
<gene>
    <name evidence="4" type="ORF">A9Q84_11725</name>
</gene>
<dbReference type="AlphaFoldDB" id="A0A1Y5F7W6"/>
<dbReference type="InterPro" id="IPR013320">
    <property type="entry name" value="ConA-like_dom_sf"/>
</dbReference>
<accession>A0A1Y5F7W6</accession>
<name>A0A1Y5F7W6_9BACT</name>
<proteinExistence type="predicted"/>
<evidence type="ECO:0000256" key="1">
    <source>
        <dbReference type="SAM" id="Coils"/>
    </source>
</evidence>
<evidence type="ECO:0000259" key="3">
    <source>
        <dbReference type="SMART" id="SM00282"/>
    </source>
</evidence>
<dbReference type="EMBL" id="MAAO01000006">
    <property type="protein sequence ID" value="OUR96998.1"/>
    <property type="molecule type" value="Genomic_DNA"/>
</dbReference>
<evidence type="ECO:0000313" key="4">
    <source>
        <dbReference type="EMBL" id="OUR96998.1"/>
    </source>
</evidence>
<evidence type="ECO:0000313" key="5">
    <source>
        <dbReference type="Proteomes" id="UP000196531"/>
    </source>
</evidence>
<dbReference type="Proteomes" id="UP000196531">
    <property type="component" value="Unassembled WGS sequence"/>
</dbReference>
<protein>
    <recommendedName>
        <fullName evidence="3">Laminin G domain-containing protein</fullName>
    </recommendedName>
</protein>
<keyword evidence="2" id="KW-0732">Signal</keyword>
<dbReference type="InterPro" id="IPR001791">
    <property type="entry name" value="Laminin_G"/>
</dbReference>
<dbReference type="Gene3D" id="2.60.120.200">
    <property type="match status" value="1"/>
</dbReference>
<evidence type="ECO:0000256" key="2">
    <source>
        <dbReference type="SAM" id="SignalP"/>
    </source>
</evidence>
<feature type="signal peptide" evidence="2">
    <location>
        <begin position="1"/>
        <end position="21"/>
    </location>
</feature>
<dbReference type="SMART" id="SM00282">
    <property type="entry name" value="LamG"/>
    <property type="match status" value="1"/>
</dbReference>
<dbReference type="PROSITE" id="PS51257">
    <property type="entry name" value="PROKAR_LIPOPROTEIN"/>
    <property type="match status" value="1"/>
</dbReference>
<sequence length="477" mass="55419">MKFTKTILLFLLLLLISSCEEGDELIITVTENSDSVDISVVNPEDVTHIVDRKLFLKKFKVKDPLYLENFETRFEHFSNGKEYFFDVISGKCFNKYGESTRGISNSLECNVPDTVDSENHNFSKYDFFGADARSANLDNVDVSLYDMLFAEVKMDQQTLLKDDKSPFYKMFQNHKKIFFQQKKSSNSFTKKLSKAFLKKKRLKKQFKKAKNDKSRLKITLIIEQVNKSIRLMKLNHKIARKKSSRHLKELKWISKVDEMYERKDRFISRNRSSYIYDGSSAHKTIASNELIGNARFSISLWFKTDLNQGDKRLFNLHRGSQPGSALNLSLKTDRVVMGVHDGTRYVSNELNFSYDDDLWHHFAVVKSNNKITLYLDGERRLEYSGSFSGLGSYPAVFGSYDGRGYFFQGELDEVSLWSKDLNKKDISAIFNYGEATDLKIHSKVPYLKNWWRMGDHKRDSEISLFDMVSKKIATSLK</sequence>
<reference evidence="5" key="1">
    <citation type="journal article" date="2017" name="Proc. Natl. Acad. Sci. U.S.A.">
        <title>Simulation of Deepwater Horizon oil plume reveals substrate specialization within a complex community of hydrocarbon-degraders.</title>
        <authorList>
            <person name="Hu P."/>
            <person name="Dubinsky E.A."/>
            <person name="Probst A.J."/>
            <person name="Wang J."/>
            <person name="Sieber C.M.K."/>
            <person name="Tom L.M."/>
            <person name="Gardinali P."/>
            <person name="Banfield J.F."/>
            <person name="Atlas R.M."/>
            <person name="Andersen G.L."/>
        </authorList>
    </citation>
    <scope>NUCLEOTIDE SEQUENCE [LARGE SCALE GENOMIC DNA]</scope>
</reference>